<reference evidence="2 3" key="1">
    <citation type="journal article" date="2018" name="Nat. Genet.">
        <title>Extensive intraspecific gene order and gene structural variations between Mo17 and other maize genomes.</title>
        <authorList>
            <person name="Sun S."/>
            <person name="Zhou Y."/>
            <person name="Chen J."/>
            <person name="Shi J."/>
            <person name="Zhao H."/>
            <person name="Zhao H."/>
            <person name="Song W."/>
            <person name="Zhang M."/>
            <person name="Cui Y."/>
            <person name="Dong X."/>
            <person name="Liu H."/>
            <person name="Ma X."/>
            <person name="Jiao Y."/>
            <person name="Wang B."/>
            <person name="Wei X."/>
            <person name="Stein J.C."/>
            <person name="Glaubitz J.C."/>
            <person name="Lu F."/>
            <person name="Yu G."/>
            <person name="Liang C."/>
            <person name="Fengler K."/>
            <person name="Li B."/>
            <person name="Rafalski A."/>
            <person name="Schnable P.S."/>
            <person name="Ware D.H."/>
            <person name="Buckler E.S."/>
            <person name="Lai J."/>
        </authorList>
    </citation>
    <scope>NUCLEOTIDE SEQUENCE [LARGE SCALE GENOMIC DNA]</scope>
    <source>
        <strain evidence="3">cv. Missouri 17</strain>
        <tissue evidence="2">Seedling</tissue>
    </source>
</reference>
<keyword evidence="1" id="KW-0732">Signal</keyword>
<dbReference type="EMBL" id="NCVQ01000007">
    <property type="protein sequence ID" value="PWZ17051.1"/>
    <property type="molecule type" value="Genomic_DNA"/>
</dbReference>
<comment type="caution">
    <text evidence="2">The sequence shown here is derived from an EMBL/GenBank/DDBJ whole genome shotgun (WGS) entry which is preliminary data.</text>
</comment>
<feature type="signal peptide" evidence="1">
    <location>
        <begin position="1"/>
        <end position="23"/>
    </location>
</feature>
<accession>A0A3L6EAU0</accession>
<proteinExistence type="predicted"/>
<evidence type="ECO:0000256" key="1">
    <source>
        <dbReference type="SAM" id="SignalP"/>
    </source>
</evidence>
<dbReference type="Proteomes" id="UP000251960">
    <property type="component" value="Chromosome 6"/>
</dbReference>
<evidence type="ECO:0000313" key="2">
    <source>
        <dbReference type="EMBL" id="PWZ17051.1"/>
    </source>
</evidence>
<evidence type="ECO:0000313" key="3">
    <source>
        <dbReference type="Proteomes" id="UP000251960"/>
    </source>
</evidence>
<organism evidence="2 3">
    <name type="scientific">Zea mays</name>
    <name type="common">Maize</name>
    <dbReference type="NCBI Taxonomy" id="4577"/>
    <lineage>
        <taxon>Eukaryota</taxon>
        <taxon>Viridiplantae</taxon>
        <taxon>Streptophyta</taxon>
        <taxon>Embryophyta</taxon>
        <taxon>Tracheophyta</taxon>
        <taxon>Spermatophyta</taxon>
        <taxon>Magnoliopsida</taxon>
        <taxon>Liliopsida</taxon>
        <taxon>Poales</taxon>
        <taxon>Poaceae</taxon>
        <taxon>PACMAD clade</taxon>
        <taxon>Panicoideae</taxon>
        <taxon>Andropogonodae</taxon>
        <taxon>Andropogoneae</taxon>
        <taxon>Tripsacinae</taxon>
        <taxon>Zea</taxon>
    </lineage>
</organism>
<feature type="chain" id="PRO_5018091891" evidence="1">
    <location>
        <begin position="24"/>
        <end position="70"/>
    </location>
</feature>
<protein>
    <submittedName>
        <fullName evidence="2">Uncharacterized protein</fullName>
    </submittedName>
</protein>
<dbReference type="AlphaFoldDB" id="A0A3L6EAU0"/>
<sequence>MPLLLLSSPWLTWLLVLAQLLHALHLPHLCSSSMVGRAPCSSHGNSAMSCTIQGKKITPCAYDEWAQGQM</sequence>
<name>A0A3L6EAU0_MAIZE</name>
<gene>
    <name evidence="2" type="ORF">Zm00014a_008741</name>
</gene>